<dbReference type="EMBL" id="KM000061">
    <property type="protein sequence ID" value="AII30179.1"/>
    <property type="molecule type" value="Genomic_DNA"/>
</dbReference>
<proteinExistence type="predicted"/>
<accession>A0A076G8B2</accession>
<protein>
    <submittedName>
        <fullName evidence="1">Uncharacterized protein</fullName>
    </submittedName>
</protein>
<name>A0A076G8B2_9CAUD</name>
<sequence length="125" mass="13718">MNHHTYVKTGLISDNSQIALLDNIKLSYERHYMSLIFYSDEELTNPVSMVDMGGIVQFEVSDNGVQFGRVSVGDNADGELTLGSATYPRPSVQGSIQTVRLDFTGITTMGAAQYYKLTVNSHGGY</sequence>
<organism evidence="1">
    <name type="scientific">Pseudoalteromonas phage B8b</name>
    <dbReference type="NCBI Taxonomy" id="1506997"/>
    <lineage>
        <taxon>Viruses</taxon>
        <taxon>Duplodnaviria</taxon>
        <taxon>Heunggongvirae</taxon>
        <taxon>Uroviricota</taxon>
        <taxon>Caudoviricetes</taxon>
    </lineage>
</organism>
<evidence type="ECO:0000313" key="1">
    <source>
        <dbReference type="EMBL" id="AII30179.1"/>
    </source>
</evidence>
<reference evidence="1" key="1">
    <citation type="journal article" date="2015" name="PLoS ONE">
        <title>Life-style and genome structure of marine pseudoalteromonas siphovirus b8b isolated from the northwestern mediterranean sea.</title>
        <authorList>
            <person name="Lara E."/>
            <person name="Holmfeldt K."/>
            <person name="Solonenko N."/>
            <person name="Sa E.L."/>
            <person name="Ignacio-Espinoza J.C."/>
            <person name="Cornejo-Castillo F.M."/>
            <person name="Verberkmoes N.C."/>
            <person name="Vaque D."/>
            <person name="Sullivan M.B."/>
            <person name="Acinas S.G."/>
        </authorList>
    </citation>
    <scope>NUCLEOTIDE SEQUENCE [LARGE SCALE GENOMIC DNA]</scope>
</reference>